<dbReference type="Proteomes" id="UP001302072">
    <property type="component" value="Chromosome"/>
</dbReference>
<dbReference type="RefSeq" id="WP_311191967.1">
    <property type="nucleotide sequence ID" value="NZ_CP115541.1"/>
</dbReference>
<keyword evidence="2" id="KW-1185">Reference proteome</keyword>
<evidence type="ECO:0000313" key="1">
    <source>
        <dbReference type="EMBL" id="WNH52784.1"/>
    </source>
</evidence>
<protein>
    <submittedName>
        <fullName evidence="1">Uncharacterized protein</fullName>
    </submittedName>
</protein>
<evidence type="ECO:0000313" key="2">
    <source>
        <dbReference type="Proteomes" id="UP001302072"/>
    </source>
</evidence>
<dbReference type="EMBL" id="CP115541">
    <property type="protein sequence ID" value="WNH52784.1"/>
    <property type="molecule type" value="Genomic_DNA"/>
</dbReference>
<accession>A0ABY9YRG9</accession>
<name>A0ABY9YRG9_9GAMM</name>
<reference evidence="1 2" key="1">
    <citation type="submission" date="2022-12" db="EMBL/GenBank/DDBJ databases">
        <title>Two new species, Stenotrophomonas aracearum and Stenotrophomonas oahuensis, isolated from Anthurium (Araceae family) in Hawaii.</title>
        <authorList>
            <person name="Chunag S.C."/>
            <person name="Dobhal S."/>
            <person name="Alvarez A."/>
            <person name="Arif M."/>
        </authorList>
    </citation>
    <scope>NUCLEOTIDE SEQUENCE [LARGE SCALE GENOMIC DNA]</scope>
    <source>
        <strain evidence="1 2">A5586</strain>
    </source>
</reference>
<sequence length="66" mass="8051">MELKRDRAWRRFRARQTGGDRVAKSTTYKPEKKWKMMYGRRTKCVRAQQLGFDYPIVTTRKLLEQQ</sequence>
<gene>
    <name evidence="1" type="ORF">PDM29_00500</name>
</gene>
<proteinExistence type="predicted"/>
<organism evidence="1 2">
    <name type="scientific">Stenotrophomonas oahuensis</name>
    <dbReference type="NCBI Taxonomy" id="3003271"/>
    <lineage>
        <taxon>Bacteria</taxon>
        <taxon>Pseudomonadati</taxon>
        <taxon>Pseudomonadota</taxon>
        <taxon>Gammaproteobacteria</taxon>
        <taxon>Lysobacterales</taxon>
        <taxon>Lysobacteraceae</taxon>
        <taxon>Stenotrophomonas</taxon>
    </lineage>
</organism>